<gene>
    <name evidence="1" type="ordered locus">VS_2966</name>
</gene>
<evidence type="ECO:0000313" key="1">
    <source>
        <dbReference type="EMBL" id="CAV20262.1"/>
    </source>
</evidence>
<sequence length="57" mass="6210">MLVLLLIKLVLTLKQTNCFGADLVYTSAPNICGWVIFEAIQVIRPKTVGAVLFGDMA</sequence>
<evidence type="ECO:0000313" key="2">
    <source>
        <dbReference type="Proteomes" id="UP000009100"/>
    </source>
</evidence>
<dbReference type="EMBL" id="FM954972">
    <property type="protein sequence ID" value="CAV20262.1"/>
    <property type="molecule type" value="Genomic_DNA"/>
</dbReference>
<accession>B7VM72</accession>
<dbReference type="STRING" id="575788.VS_2966"/>
<dbReference type="AlphaFoldDB" id="B7VM72"/>
<proteinExistence type="predicted"/>
<dbReference type="KEGG" id="vsp:VS_2966"/>
<protein>
    <submittedName>
        <fullName evidence="1">Uncharacterized protein</fullName>
    </submittedName>
</protein>
<name>B7VM72_VIBA3</name>
<organism evidence="1 2">
    <name type="scientific">Vibrio atlanticus (strain LGP32)</name>
    <name type="common">Vibrio splendidus (strain Mel32)</name>
    <dbReference type="NCBI Taxonomy" id="575788"/>
    <lineage>
        <taxon>Bacteria</taxon>
        <taxon>Pseudomonadati</taxon>
        <taxon>Pseudomonadota</taxon>
        <taxon>Gammaproteobacteria</taxon>
        <taxon>Vibrionales</taxon>
        <taxon>Vibrionaceae</taxon>
        <taxon>Vibrio</taxon>
    </lineage>
</organism>
<dbReference type="Proteomes" id="UP000009100">
    <property type="component" value="Chromosome 1"/>
</dbReference>
<dbReference type="HOGENOM" id="CLU_2995544_0_0_6"/>
<reference evidence="1 2" key="1">
    <citation type="submission" date="2009-02" db="EMBL/GenBank/DDBJ databases">
        <title>Vibrio splendidus str. LGP32 complete genome.</title>
        <authorList>
            <person name="Mazel D."/>
            <person name="Le Roux F."/>
        </authorList>
    </citation>
    <scope>NUCLEOTIDE SEQUENCE [LARGE SCALE GENOMIC DNA]</scope>
    <source>
        <strain evidence="1 2">LGP32</strain>
    </source>
</reference>